<gene>
    <name evidence="1" type="ORF">LTR37_005465</name>
</gene>
<keyword evidence="2" id="KW-1185">Reference proteome</keyword>
<proteinExistence type="predicted"/>
<comment type="caution">
    <text evidence="1">The sequence shown here is derived from an EMBL/GenBank/DDBJ whole genome shotgun (WGS) entry which is preliminary data.</text>
</comment>
<accession>A0ACC3NL09</accession>
<name>A0ACC3NL09_9PEZI</name>
<dbReference type="Proteomes" id="UP001281147">
    <property type="component" value="Unassembled WGS sequence"/>
</dbReference>
<dbReference type="EMBL" id="JAUTXU010000034">
    <property type="protein sequence ID" value="KAK3718039.1"/>
    <property type="molecule type" value="Genomic_DNA"/>
</dbReference>
<reference evidence="1" key="1">
    <citation type="submission" date="2023-07" db="EMBL/GenBank/DDBJ databases">
        <title>Black Yeasts Isolated from many extreme environments.</title>
        <authorList>
            <person name="Coleine C."/>
            <person name="Stajich J.E."/>
            <person name="Selbmann L."/>
        </authorList>
    </citation>
    <scope>NUCLEOTIDE SEQUENCE</scope>
    <source>
        <strain evidence="1">CCFEE 5714</strain>
    </source>
</reference>
<evidence type="ECO:0000313" key="2">
    <source>
        <dbReference type="Proteomes" id="UP001281147"/>
    </source>
</evidence>
<protein>
    <submittedName>
        <fullName evidence="1">Uncharacterized protein</fullName>
    </submittedName>
</protein>
<evidence type="ECO:0000313" key="1">
    <source>
        <dbReference type="EMBL" id="KAK3718039.1"/>
    </source>
</evidence>
<sequence length="873" mass="95737">MPSGGVRLDGGPVFSENEVMESDNSSIISISDRLVPSDTEEEDGLQDSQKYRLPDIGKTRLHLRTKEPLSPTPRQAPLRSPRRPASTSMPSTPRTVQANMGSQSPFQGGYSGTNGSSENVSDGDFITSGLSRAGSIYTLGRASLQGQLAHLTSLRLPDASSLAKRISDLPTSSDAAKALSDASEQIRLWISKATDVLNGLSAEDDVEWAAAGGREGIEDVDDAINRFQGLVDVYLLSIEELQTRDDISSLPADGLKGTVRQMENILSSWQNIKETLKGVKGQVEIAMEWEELWNTVLGEIGQEMEGLNQLVFEMEEKRHEGTGTLLSLRDSIDLNELETIVEERPGHGAPINSNRLSLPPFSPTAPIQQISPMSDGKEESSLLALFARMQPLRASLDFLPMRLARFNLRGKAIFPAACLDLDQRTDQLEEQWKKLEADAESLRRELGEDRWILVFRNAGRQALKMEESITRSFNKLKEAMDCNELHTDATSFTTKVHSYEAKKIHYGPAIERVLAIIDRGVLDRLTVNGEILRLQSDMKERWTALQAEMRDMDVVLEDLSIESRDKQLRDSVSTVMSERSITGSLVETPGTSPASSVVGRSRNSSFRGSRTPTPLNNPKSRQRRSSHLGPSSIPRRIPLTQSGEFNSSPASSPMALRSGSQLIVHDEMPVSNRPRWMRAAKVENRDFRPLSAFEPSPYAKAPVQKQTNFLRSASAATPQAAIYKSVTRTPQGRNVSTPNSTLSNTSCTLPRVSISVSVLQHTPTTRKSSLPKPTTIPRAPATRASTALASRRPVSTLRTPPSTVPSSGRRTSLLALSSIPTDGNEADSESPSHHRSRPSSALAVGRRSSMLPMRTRGLVPAAEAHDGKAKWRP</sequence>
<organism evidence="1 2">
    <name type="scientific">Vermiconidia calcicola</name>
    <dbReference type="NCBI Taxonomy" id="1690605"/>
    <lineage>
        <taxon>Eukaryota</taxon>
        <taxon>Fungi</taxon>
        <taxon>Dikarya</taxon>
        <taxon>Ascomycota</taxon>
        <taxon>Pezizomycotina</taxon>
        <taxon>Dothideomycetes</taxon>
        <taxon>Dothideomycetidae</taxon>
        <taxon>Mycosphaerellales</taxon>
        <taxon>Extremaceae</taxon>
        <taxon>Vermiconidia</taxon>
    </lineage>
</organism>